<reference evidence="1 2" key="1">
    <citation type="submission" date="2019-05" db="EMBL/GenBank/DDBJ databases">
        <authorList>
            <person name="Adams R."/>
            <person name="Akbary L.S."/>
            <person name="Andrews M.B."/>
            <person name="Baumann C.N."/>
            <person name="Belamarich J.P."/>
            <person name="Bhuta P.S."/>
            <person name="Campbell C.V."/>
            <person name="Crevits C.K."/>
            <person name="Crockett C.R."/>
            <person name="Dolan H.E."/>
            <person name="Ellis C.L."/>
            <person name="Elsasser D.N."/>
            <person name="Fenwick S.L."/>
            <person name="Guo R."/>
            <person name="Jackson A.R."/>
            <person name="Kaur A."/>
            <person name="Madison K.A."/>
            <person name="Kivimaki S.E."/>
            <person name="Martin A.Y."/>
            <person name="McChesney S.A."/>
            <person name="McCreary M.E."/>
            <person name="McMahill K.J."/>
            <person name="Nicely M.K."/>
            <person name="Ofsa J.B."/>
            <person name="Redle J.D."/>
            <person name="Santos M.R."/>
            <person name="Stiltner K.B."/>
            <person name="Taheny A.C."/>
            <person name="Tran P.V."/>
            <person name="Tunckanat T."/>
            <person name="Villavicencio A.P."/>
            <person name="Voshell S.M."/>
            <person name="Williams K.J."/>
            <person name="Witmer C.E."/>
            <person name="Woodruff E.H."/>
            <person name="Garlena R.A."/>
            <person name="Russell D.A."/>
            <person name="Pope W.H."/>
            <person name="Jacobs-Sera D."/>
            <person name="Hatfull G.F."/>
        </authorList>
    </citation>
    <scope>NUCLEOTIDE SEQUENCE [LARGE SCALE GENOMIC DNA]</scope>
</reference>
<dbReference type="RefSeq" id="YP_010063468.1">
    <property type="nucleotide sequence ID" value="NC_054806.1"/>
</dbReference>
<proteinExistence type="predicted"/>
<dbReference type="EMBL" id="MK919472">
    <property type="protein sequence ID" value="QDH47849.1"/>
    <property type="molecule type" value="Genomic_DNA"/>
</dbReference>
<name>A0A514A3K5_9CAUD</name>
<organism evidence="1 2">
    <name type="scientific">Mycobacterium phage Benvolio</name>
    <dbReference type="NCBI Taxonomy" id="2591074"/>
    <lineage>
        <taxon>Viruses</taxon>
        <taxon>Duplodnaviria</taxon>
        <taxon>Heunggongvirae</taxon>
        <taxon>Uroviricota</taxon>
        <taxon>Caudoviricetes</taxon>
        <taxon>Turbidovirus</taxon>
        <taxon>Turbidovirus benvolio</taxon>
    </lineage>
</organism>
<dbReference type="Proteomes" id="UP000320155">
    <property type="component" value="Segment"/>
</dbReference>
<evidence type="ECO:0000313" key="1">
    <source>
        <dbReference type="EMBL" id="QDH47849.1"/>
    </source>
</evidence>
<gene>
    <name evidence="1" type="primary">31</name>
    <name evidence="1" type="ORF">SEA_BENVOLIO_31</name>
</gene>
<accession>A0A514A3K5</accession>
<protein>
    <submittedName>
        <fullName evidence="1">Minor tail protein</fullName>
    </submittedName>
</protein>
<dbReference type="GeneID" id="64947276"/>
<evidence type="ECO:0000313" key="2">
    <source>
        <dbReference type="Proteomes" id="UP000320155"/>
    </source>
</evidence>
<sequence>MTTYPTSPLEAIGADGAFQIGGGDFDFGQGYTENLIKNLFDVPMPTSGQAVEVLTQQLKRLPLPALKAFKEMIPGTIDDDFIDVTTAVATIVGNLANLPRALLTGDFESWVETTYNVVSTELKQIMEILGGLIVTPINGAVQAVKDWYHQQQTDLQTALANGAQALRDQLTGIVNATPTDVDNWLLSLLTGSSAINPNQITGLQTKLDEAAAKAQQQIRDALTGVVNATPTQLDNWVLGLLTGNSTLNAGKLSGTAPTAVIPTLPQSKITNLVSDIAAKLGVNDPLDATKLTGTASTSVIPTLPQTKIANLASDLAAKLGIGDPLDATKLTGTAPTAAIPNLTIGKLPDLQTLVDAATNALSGKTTAGQEETGVGLPDAKSTMANLFNMLTKVTRDVQALQSENDSTATGGRRFNIDFSGYPDGAFPSGLFNITYSGAGTSTLAIKDGNATWNFAGNGYRRATMIYPTPTLTSQQIVRGTLASPPSRGTNVRIWSIARSNAAGTDYVFARGYCTGFLTYRGDIGCVVGGVEKIWASNVPLTWSLDMRIICGVGNNPRRHQVLSGNTIVVDIIEPADKQSVIDANHCYWGAISETDGSKGPGNVAGASVADNAPPAVVGTTFRASRRQTSDVQINATNGGSKVPNNFFETIDYQSDDLTYTPSQNCRLTATKQGTYLVNIRAFHGNYASSQWGCVLLYKNGSPYARGGVGGCEVAGGFAVNLSAEDATAATLIVPLNPGDYIEPGFDFNASMSNSGDSKLVDGSHTYFAVTRVGVA</sequence>
<dbReference type="KEGG" id="vg:64947276"/>
<keyword evidence="2" id="KW-1185">Reference proteome</keyword>